<organism evidence="2 3">
    <name type="scientific">Oldenlandia corymbosa var. corymbosa</name>
    <dbReference type="NCBI Taxonomy" id="529605"/>
    <lineage>
        <taxon>Eukaryota</taxon>
        <taxon>Viridiplantae</taxon>
        <taxon>Streptophyta</taxon>
        <taxon>Embryophyta</taxon>
        <taxon>Tracheophyta</taxon>
        <taxon>Spermatophyta</taxon>
        <taxon>Magnoliopsida</taxon>
        <taxon>eudicotyledons</taxon>
        <taxon>Gunneridae</taxon>
        <taxon>Pentapetalae</taxon>
        <taxon>asterids</taxon>
        <taxon>lamiids</taxon>
        <taxon>Gentianales</taxon>
        <taxon>Rubiaceae</taxon>
        <taxon>Rubioideae</taxon>
        <taxon>Spermacoceae</taxon>
        <taxon>Hedyotis-Oldenlandia complex</taxon>
        <taxon>Oldenlandia</taxon>
    </lineage>
</organism>
<protein>
    <submittedName>
        <fullName evidence="2">OLC1v1009156C1</fullName>
    </submittedName>
</protein>
<feature type="transmembrane region" description="Helical" evidence="1">
    <location>
        <begin position="28"/>
        <end position="48"/>
    </location>
</feature>
<reference evidence="2" key="1">
    <citation type="submission" date="2023-03" db="EMBL/GenBank/DDBJ databases">
        <authorList>
            <person name="Julca I."/>
        </authorList>
    </citation>
    <scope>NUCLEOTIDE SEQUENCE</scope>
</reference>
<dbReference type="EMBL" id="OX459123">
    <property type="protein sequence ID" value="CAI9109350.1"/>
    <property type="molecule type" value="Genomic_DNA"/>
</dbReference>
<keyword evidence="1" id="KW-1133">Transmembrane helix</keyword>
<dbReference type="AlphaFoldDB" id="A0AAV1DNB0"/>
<evidence type="ECO:0000313" key="2">
    <source>
        <dbReference type="EMBL" id="CAI9109350.1"/>
    </source>
</evidence>
<evidence type="ECO:0000313" key="3">
    <source>
        <dbReference type="Proteomes" id="UP001161247"/>
    </source>
</evidence>
<sequence>MCPELLAGIPYGSKSDIWSLGQPFETVLLLPSDFCISLLLFTHLWGLFRVLHLRNGRIQACIPSIRHARSNLCDKQIHCCTASDHIFCCIVSEFVVTKVDHLVKELRFCVRIHT</sequence>
<keyword evidence="3" id="KW-1185">Reference proteome</keyword>
<keyword evidence="1" id="KW-0812">Transmembrane</keyword>
<gene>
    <name evidence="2" type="ORF">OLC1_LOCUS17274</name>
</gene>
<accession>A0AAV1DNB0</accession>
<evidence type="ECO:0000256" key="1">
    <source>
        <dbReference type="SAM" id="Phobius"/>
    </source>
</evidence>
<dbReference type="Proteomes" id="UP001161247">
    <property type="component" value="Chromosome 6"/>
</dbReference>
<dbReference type="InterPro" id="IPR011009">
    <property type="entry name" value="Kinase-like_dom_sf"/>
</dbReference>
<name>A0AAV1DNB0_OLDCO</name>
<proteinExistence type="predicted"/>
<keyword evidence="1" id="KW-0472">Membrane</keyword>
<dbReference type="SUPFAM" id="SSF56112">
    <property type="entry name" value="Protein kinase-like (PK-like)"/>
    <property type="match status" value="1"/>
</dbReference>